<dbReference type="InterPro" id="IPR002145">
    <property type="entry name" value="CopG"/>
</dbReference>
<dbReference type="OrthoDB" id="9806294at2"/>
<organism evidence="10 11">
    <name type="scientific">Chlorobium limicola</name>
    <dbReference type="NCBI Taxonomy" id="1092"/>
    <lineage>
        <taxon>Bacteria</taxon>
        <taxon>Pseudomonadati</taxon>
        <taxon>Chlorobiota</taxon>
        <taxon>Chlorobiia</taxon>
        <taxon>Chlorobiales</taxon>
        <taxon>Chlorobiaceae</taxon>
        <taxon>Chlorobium/Pelodictyon group</taxon>
        <taxon>Chlorobium</taxon>
    </lineage>
</organism>
<dbReference type="GO" id="GO:0003677">
    <property type="term" value="F:DNA binding"/>
    <property type="evidence" value="ECO:0007669"/>
    <property type="project" value="UniProtKB-KW"/>
</dbReference>
<evidence type="ECO:0000256" key="7">
    <source>
        <dbReference type="HAMAP-Rule" id="MF_00476"/>
    </source>
</evidence>
<dbReference type="Gene3D" id="3.30.70.1150">
    <property type="entry name" value="ACT-like. Chain A, domain 2"/>
    <property type="match status" value="1"/>
</dbReference>
<evidence type="ECO:0000259" key="8">
    <source>
        <dbReference type="Pfam" id="PF01402"/>
    </source>
</evidence>
<dbReference type="InterPro" id="IPR027271">
    <property type="entry name" value="Acetolactate_synth/TF_NikR_C"/>
</dbReference>
<feature type="domain" description="Ribbon-helix-helix protein CopG" evidence="8">
    <location>
        <begin position="6"/>
        <end position="45"/>
    </location>
</feature>
<dbReference type="PANTHER" id="PTHR34719:SF2">
    <property type="entry name" value="NICKEL-RESPONSIVE REGULATOR"/>
    <property type="match status" value="1"/>
</dbReference>
<dbReference type="NCBIfam" id="NF003381">
    <property type="entry name" value="PRK04460.1"/>
    <property type="match status" value="1"/>
</dbReference>
<dbReference type="RefSeq" id="WP_059138768.1">
    <property type="nucleotide sequence ID" value="NZ_LMBR01000095.1"/>
</dbReference>
<feature type="binding site" evidence="7">
    <location>
        <position position="91"/>
    </location>
    <ligand>
        <name>Ni(2+)</name>
        <dbReference type="ChEBI" id="CHEBI:49786"/>
    </ligand>
</feature>
<evidence type="ECO:0000259" key="9">
    <source>
        <dbReference type="Pfam" id="PF08753"/>
    </source>
</evidence>
<dbReference type="SUPFAM" id="SSF55021">
    <property type="entry name" value="ACT-like"/>
    <property type="match status" value="1"/>
</dbReference>
<dbReference type="NCBIfam" id="NF001884">
    <property type="entry name" value="PRK00630.1"/>
    <property type="match status" value="1"/>
</dbReference>
<dbReference type="Gene3D" id="1.10.1220.10">
    <property type="entry name" value="Met repressor-like"/>
    <property type="match status" value="1"/>
</dbReference>
<dbReference type="InterPro" id="IPR010985">
    <property type="entry name" value="Ribbon_hlx_hlx"/>
</dbReference>
<evidence type="ECO:0000256" key="4">
    <source>
        <dbReference type="ARBA" id="ARBA00023015"/>
    </source>
</evidence>
<evidence type="ECO:0000256" key="3">
    <source>
        <dbReference type="ARBA" id="ARBA00022723"/>
    </source>
</evidence>
<feature type="binding site" evidence="7">
    <location>
        <position position="78"/>
    </location>
    <ligand>
        <name>Ni(2+)</name>
        <dbReference type="ChEBI" id="CHEBI:49786"/>
    </ligand>
</feature>
<evidence type="ECO:0000313" key="11">
    <source>
        <dbReference type="Proteomes" id="UP000053937"/>
    </source>
</evidence>
<dbReference type="HAMAP" id="MF_00476">
    <property type="entry name" value="NikR"/>
    <property type="match status" value="1"/>
</dbReference>
<proteinExistence type="inferred from homology"/>
<keyword evidence="11" id="KW-1185">Reference proteome</keyword>
<dbReference type="EMBL" id="LMBR01000095">
    <property type="protein sequence ID" value="KUL30448.1"/>
    <property type="molecule type" value="Genomic_DNA"/>
</dbReference>
<feature type="domain" description="Transcription factor NikR nickel binding C-terminal" evidence="9">
    <location>
        <begin position="55"/>
        <end position="130"/>
    </location>
</feature>
<sequence length="134" mass="15357">MSELYRFGVSLEKTLIDAFDRHISEQHYKSRSEALRDLIREELLKKQWREGGAVAGAIVMTYDHHKRELLNQLLDIQHDFQETIISTQHVHLDHHHCLEIIAVRGTAEQVEKLATELKVQAGVKHLSLSISTAG</sequence>
<dbReference type="Pfam" id="PF01402">
    <property type="entry name" value="RHH_1"/>
    <property type="match status" value="1"/>
</dbReference>
<dbReference type="InterPro" id="IPR013321">
    <property type="entry name" value="Arc_rbn_hlx_hlx"/>
</dbReference>
<feature type="binding site" evidence="7">
    <location>
        <position position="89"/>
    </location>
    <ligand>
        <name>Ni(2+)</name>
        <dbReference type="ChEBI" id="CHEBI:49786"/>
    </ligand>
</feature>
<evidence type="ECO:0000256" key="1">
    <source>
        <dbReference type="ARBA" id="ARBA00008478"/>
    </source>
</evidence>
<dbReference type="NCBIfam" id="NF002169">
    <property type="entry name" value="PRK01002.1"/>
    <property type="match status" value="1"/>
</dbReference>
<feature type="binding site" evidence="7">
    <location>
        <position position="97"/>
    </location>
    <ligand>
        <name>Ni(2+)</name>
        <dbReference type="ChEBI" id="CHEBI:49786"/>
    </ligand>
</feature>
<comment type="similarity">
    <text evidence="1 7">Belongs to the transcriptional regulatory CopG/NikR family.</text>
</comment>
<evidence type="ECO:0000256" key="5">
    <source>
        <dbReference type="ARBA" id="ARBA00023125"/>
    </source>
</evidence>
<evidence type="ECO:0000256" key="6">
    <source>
        <dbReference type="ARBA" id="ARBA00023163"/>
    </source>
</evidence>
<evidence type="ECO:0000313" key="10">
    <source>
        <dbReference type="EMBL" id="KUL30448.1"/>
    </source>
</evidence>
<reference evidence="10 11" key="1">
    <citation type="submission" date="2015-10" db="EMBL/GenBank/DDBJ databases">
        <title>Draft Genome Sequence of Chlorobium limicola strain Frasassi Growing under Artificial Lighting in the Frasassi Cave System.</title>
        <authorList>
            <person name="Mansor M."/>
            <person name="Macalady J."/>
        </authorList>
    </citation>
    <scope>NUCLEOTIDE SEQUENCE [LARGE SCALE GENOMIC DNA]</scope>
    <source>
        <strain evidence="10 11">Frasassi</strain>
    </source>
</reference>
<protein>
    <recommendedName>
        <fullName evidence="7">Putative nickel-responsive regulator</fullName>
    </recommendedName>
</protein>
<dbReference type="InterPro" id="IPR014864">
    <property type="entry name" value="TF_NikR_Ni-bd_C"/>
</dbReference>
<dbReference type="Proteomes" id="UP000053937">
    <property type="component" value="Unassembled WGS sequence"/>
</dbReference>
<dbReference type="PANTHER" id="PTHR34719">
    <property type="entry name" value="NICKEL-RESPONSIVE REGULATOR"/>
    <property type="match status" value="1"/>
</dbReference>
<dbReference type="Pfam" id="PF08753">
    <property type="entry name" value="NikR_C"/>
    <property type="match status" value="1"/>
</dbReference>
<comment type="caution">
    <text evidence="10">The sequence shown here is derived from an EMBL/GenBank/DDBJ whole genome shotgun (WGS) entry which is preliminary data.</text>
</comment>
<accession>A0A101JNX2</accession>
<name>A0A101JNX2_CHLLI</name>
<dbReference type="CDD" id="cd22231">
    <property type="entry name" value="RHH_NikR_HicB-like"/>
    <property type="match status" value="1"/>
</dbReference>
<gene>
    <name evidence="10" type="ORF">ASB62_04220</name>
</gene>
<keyword evidence="4 7" id="KW-0805">Transcription regulation</keyword>
<dbReference type="GO" id="GO:0010045">
    <property type="term" value="P:response to nickel cation"/>
    <property type="evidence" value="ECO:0007669"/>
    <property type="project" value="InterPro"/>
</dbReference>
<evidence type="ECO:0000256" key="2">
    <source>
        <dbReference type="ARBA" id="ARBA00022596"/>
    </source>
</evidence>
<keyword evidence="3 7" id="KW-0479">Metal-binding</keyword>
<keyword evidence="6 7" id="KW-0804">Transcription</keyword>
<keyword evidence="2 7" id="KW-0533">Nickel</keyword>
<dbReference type="AlphaFoldDB" id="A0A101JNX2"/>
<keyword evidence="5 7" id="KW-0238">DNA-binding</keyword>
<dbReference type="NCBIfam" id="NF002815">
    <property type="entry name" value="PRK02967.1"/>
    <property type="match status" value="1"/>
</dbReference>
<comment type="cofactor">
    <cofactor evidence="7">
        <name>Ni(2+)</name>
        <dbReference type="ChEBI" id="CHEBI:49786"/>
    </cofactor>
    <text evidence="7">Binds 1 nickel ion per subunit.</text>
</comment>
<dbReference type="InterPro" id="IPR050192">
    <property type="entry name" value="CopG/NikR_regulator"/>
</dbReference>
<dbReference type="GO" id="GO:0003700">
    <property type="term" value="F:DNA-binding transcription factor activity"/>
    <property type="evidence" value="ECO:0007669"/>
    <property type="project" value="UniProtKB-UniRule"/>
</dbReference>
<comment type="function">
    <text evidence="7">Transcriptional regulator.</text>
</comment>
<dbReference type="GO" id="GO:0016151">
    <property type="term" value="F:nickel cation binding"/>
    <property type="evidence" value="ECO:0007669"/>
    <property type="project" value="UniProtKB-UniRule"/>
</dbReference>
<dbReference type="SUPFAM" id="SSF47598">
    <property type="entry name" value="Ribbon-helix-helix"/>
    <property type="match status" value="1"/>
</dbReference>
<dbReference type="InterPro" id="IPR022988">
    <property type="entry name" value="Ni_resp_reg_NikR"/>
</dbReference>
<dbReference type="InterPro" id="IPR045865">
    <property type="entry name" value="ACT-like_dom_sf"/>
</dbReference>